<reference evidence="3 4" key="2">
    <citation type="journal article" date="2024" name="Microb. Biotechnol.">
        <title>The involvement of multiple ABC transporters in daunorubicin efflux in Streptomyces coeruleorubidus.</title>
        <authorList>
            <person name="Dong J."/>
            <person name="Ning J."/>
            <person name="Tian Y."/>
            <person name="Li H."/>
            <person name="Chen H."/>
            <person name="Guan W."/>
        </authorList>
    </citation>
    <scope>NUCLEOTIDE SEQUENCE [LARGE SCALE GENOMIC DNA]</scope>
    <source>
        <strain evidence="3 4">CICC 11043</strain>
    </source>
</reference>
<sequence>MSAAVRATGFRIARQFTLAVTLCAAVVGGAVATAMPVDSSVSRQVVAGSADNNWPTVPVTPQDNNWPTTPTTPQDNNWPSNSSAL</sequence>
<evidence type="ECO:0000256" key="1">
    <source>
        <dbReference type="SAM" id="MobiDB-lite"/>
    </source>
</evidence>
<name>A0ABZ0KMF8_STRC4</name>
<dbReference type="Proteomes" id="UP001305002">
    <property type="component" value="Chromosome"/>
</dbReference>
<keyword evidence="4" id="KW-1185">Reference proteome</keyword>
<evidence type="ECO:0000256" key="2">
    <source>
        <dbReference type="SAM" id="SignalP"/>
    </source>
</evidence>
<evidence type="ECO:0008006" key="5">
    <source>
        <dbReference type="Google" id="ProtNLM"/>
    </source>
</evidence>
<dbReference type="EMBL" id="CP137524">
    <property type="protein sequence ID" value="WOT39008.1"/>
    <property type="molecule type" value="Genomic_DNA"/>
</dbReference>
<feature type="signal peptide" evidence="2">
    <location>
        <begin position="1"/>
        <end position="32"/>
    </location>
</feature>
<feature type="region of interest" description="Disordered" evidence="1">
    <location>
        <begin position="49"/>
        <end position="85"/>
    </location>
</feature>
<accession>A0ABZ0KMF8</accession>
<feature type="compositionally biased region" description="Polar residues" evidence="1">
    <location>
        <begin position="50"/>
        <end position="85"/>
    </location>
</feature>
<feature type="chain" id="PRO_5046802362" description="Serine protease" evidence="2">
    <location>
        <begin position="33"/>
        <end position="85"/>
    </location>
</feature>
<proteinExistence type="predicted"/>
<protein>
    <recommendedName>
        <fullName evidence="5">Serine protease</fullName>
    </recommendedName>
</protein>
<evidence type="ECO:0000313" key="3">
    <source>
        <dbReference type="EMBL" id="WOT39008.1"/>
    </source>
</evidence>
<organism evidence="3 4">
    <name type="scientific">Streptomyces coeruleorubidus</name>
    <dbReference type="NCBI Taxonomy" id="116188"/>
    <lineage>
        <taxon>Bacteria</taxon>
        <taxon>Bacillati</taxon>
        <taxon>Actinomycetota</taxon>
        <taxon>Actinomycetes</taxon>
        <taxon>Kitasatosporales</taxon>
        <taxon>Streptomycetaceae</taxon>
        <taxon>Streptomyces</taxon>
    </lineage>
</organism>
<keyword evidence="2" id="KW-0732">Signal</keyword>
<evidence type="ECO:0000313" key="4">
    <source>
        <dbReference type="Proteomes" id="UP001305002"/>
    </source>
</evidence>
<dbReference type="RefSeq" id="WP_193503760.1">
    <property type="nucleotide sequence ID" value="NZ_BMSO01000004.1"/>
</dbReference>
<reference evidence="3 4" key="1">
    <citation type="journal article" date="2021" name="J. Microbiol. Biotechnol.">
        <title>An Efficient Markerless Deletion System Suitable for the Industrial Strains of Streptomyces.</title>
        <authorList>
            <person name="Dong J."/>
            <person name="Wei J."/>
            <person name="Li H."/>
            <person name="Zhao S."/>
            <person name="Guan W."/>
        </authorList>
    </citation>
    <scope>NUCLEOTIDE SEQUENCE [LARGE SCALE GENOMIC DNA]</scope>
    <source>
        <strain evidence="3 4">CICC 11043</strain>
    </source>
</reference>
<gene>
    <name evidence="3" type="ORF">R5U08_34795</name>
</gene>